<dbReference type="Gene3D" id="3.30.460.40">
    <property type="match status" value="1"/>
</dbReference>
<protein>
    <recommendedName>
        <fullName evidence="3">Nucleotidyltransferase family protein</fullName>
    </recommendedName>
</protein>
<dbReference type="AlphaFoldDB" id="A0AAD5W0W4"/>
<name>A0AAD5W0W4_9AGAR</name>
<evidence type="ECO:0000313" key="2">
    <source>
        <dbReference type="Proteomes" id="UP001213000"/>
    </source>
</evidence>
<dbReference type="Proteomes" id="UP001213000">
    <property type="component" value="Unassembled WGS sequence"/>
</dbReference>
<evidence type="ECO:0008006" key="3">
    <source>
        <dbReference type="Google" id="ProtNLM"/>
    </source>
</evidence>
<gene>
    <name evidence="1" type="ORF">NP233_g1229</name>
</gene>
<dbReference type="EMBL" id="JANIEX010000043">
    <property type="protein sequence ID" value="KAJ3575238.1"/>
    <property type="molecule type" value="Genomic_DNA"/>
</dbReference>
<reference evidence="1" key="1">
    <citation type="submission" date="2022-07" db="EMBL/GenBank/DDBJ databases">
        <title>Genome Sequence of Leucocoprinus birnbaumii.</title>
        <authorList>
            <person name="Buettner E."/>
        </authorList>
    </citation>
    <scope>NUCLEOTIDE SEQUENCE</scope>
    <source>
        <strain evidence="1">VT141</strain>
    </source>
</reference>
<dbReference type="SUPFAM" id="SSF81301">
    <property type="entry name" value="Nucleotidyltransferase"/>
    <property type="match status" value="1"/>
</dbReference>
<organism evidence="1 2">
    <name type="scientific">Leucocoprinus birnbaumii</name>
    <dbReference type="NCBI Taxonomy" id="56174"/>
    <lineage>
        <taxon>Eukaryota</taxon>
        <taxon>Fungi</taxon>
        <taxon>Dikarya</taxon>
        <taxon>Basidiomycota</taxon>
        <taxon>Agaricomycotina</taxon>
        <taxon>Agaricomycetes</taxon>
        <taxon>Agaricomycetidae</taxon>
        <taxon>Agaricales</taxon>
        <taxon>Agaricineae</taxon>
        <taxon>Agaricaceae</taxon>
        <taxon>Leucocoprinus</taxon>
    </lineage>
</organism>
<dbReference type="InterPro" id="IPR043519">
    <property type="entry name" value="NT_sf"/>
</dbReference>
<evidence type="ECO:0000313" key="1">
    <source>
        <dbReference type="EMBL" id="KAJ3575238.1"/>
    </source>
</evidence>
<proteinExistence type="predicted"/>
<sequence length="225" mass="25229">MDNPGLTIAEIRLASKTATSILADAGYSCCLVGSAAGYEHGITRVPNDVDILAMTDQDPVEPKDLLVSQNSAFYWAKPVTNTQASYRVLWYRLPLEKSSASLQKSCRIDLFTPGMIHLPRIPRDRIIWSSSGLPIMPLFPTLMHKIQAWKAHLASTKPWAGVKQANDIHDINDLLRVVEAVDVNLDNQNWLDAWFLEEAVDGVRMFTQKHPETARGWLKLGFHSH</sequence>
<keyword evidence="2" id="KW-1185">Reference proteome</keyword>
<comment type="caution">
    <text evidence="1">The sequence shown here is derived from an EMBL/GenBank/DDBJ whole genome shotgun (WGS) entry which is preliminary data.</text>
</comment>
<accession>A0AAD5W0W4</accession>